<dbReference type="Proteomes" id="UP001055072">
    <property type="component" value="Unassembled WGS sequence"/>
</dbReference>
<proteinExistence type="predicted"/>
<gene>
    <name evidence="1" type="ORF">BDY19DRAFT_995235</name>
</gene>
<organism evidence="1 2">
    <name type="scientific">Irpex rosettiformis</name>
    <dbReference type="NCBI Taxonomy" id="378272"/>
    <lineage>
        <taxon>Eukaryota</taxon>
        <taxon>Fungi</taxon>
        <taxon>Dikarya</taxon>
        <taxon>Basidiomycota</taxon>
        <taxon>Agaricomycotina</taxon>
        <taxon>Agaricomycetes</taxon>
        <taxon>Polyporales</taxon>
        <taxon>Irpicaceae</taxon>
        <taxon>Irpex</taxon>
    </lineage>
</organism>
<protein>
    <submittedName>
        <fullName evidence="1">Uncharacterized protein</fullName>
    </submittedName>
</protein>
<reference evidence="1" key="1">
    <citation type="journal article" date="2021" name="Environ. Microbiol.">
        <title>Gene family expansions and transcriptome signatures uncover fungal adaptations to wood decay.</title>
        <authorList>
            <person name="Hage H."/>
            <person name="Miyauchi S."/>
            <person name="Viragh M."/>
            <person name="Drula E."/>
            <person name="Min B."/>
            <person name="Chaduli D."/>
            <person name="Navarro D."/>
            <person name="Favel A."/>
            <person name="Norest M."/>
            <person name="Lesage-Meessen L."/>
            <person name="Balint B."/>
            <person name="Merenyi Z."/>
            <person name="de Eugenio L."/>
            <person name="Morin E."/>
            <person name="Martinez A.T."/>
            <person name="Baldrian P."/>
            <person name="Stursova M."/>
            <person name="Martinez M.J."/>
            <person name="Novotny C."/>
            <person name="Magnuson J.K."/>
            <person name="Spatafora J.W."/>
            <person name="Maurice S."/>
            <person name="Pangilinan J."/>
            <person name="Andreopoulos W."/>
            <person name="LaButti K."/>
            <person name="Hundley H."/>
            <person name="Na H."/>
            <person name="Kuo A."/>
            <person name="Barry K."/>
            <person name="Lipzen A."/>
            <person name="Henrissat B."/>
            <person name="Riley R."/>
            <person name="Ahrendt S."/>
            <person name="Nagy L.G."/>
            <person name="Grigoriev I.V."/>
            <person name="Martin F."/>
            <person name="Rosso M.N."/>
        </authorList>
    </citation>
    <scope>NUCLEOTIDE SEQUENCE</scope>
    <source>
        <strain evidence="1">CBS 384.51</strain>
    </source>
</reference>
<keyword evidence="2" id="KW-1185">Reference proteome</keyword>
<sequence>MPVIRGSSRSSSSCRASAVCSTPYFNPSISQTARSKSVPASENRTYMLTSPAHPYRGLSVEGVGIRKYRNTMFGGLEGGSNAYPEQGETEHQSPEQDARQVIQRSPTSTPPLSYPFTSSAIFPLSYPKRTRKPPLYTSPHVSDAHANSYASRDRVQTLSSVTTASTAAIGWPSQQALGNDIPSINHFYAASHPVPLSPPPFVSSAPRAGLLPHPVEAFDSPGPRLGLSSYPDYLPPPLPLRLKSKTFGLLPPRHDSPEARYEPELLDIFDWELYAGEPKVIPSPRAPTSSHTLKENLELFYTHGRGIFVFDRPMSQDAVNAAEVVVEALLPAYLKDRAKSELQTFVGRKDRQKALTKLKTLESCDVALRAT</sequence>
<name>A0ACB8TYK9_9APHY</name>
<comment type="caution">
    <text evidence="1">The sequence shown here is derived from an EMBL/GenBank/DDBJ whole genome shotgun (WGS) entry which is preliminary data.</text>
</comment>
<dbReference type="EMBL" id="MU274919">
    <property type="protein sequence ID" value="KAI0087157.1"/>
    <property type="molecule type" value="Genomic_DNA"/>
</dbReference>
<accession>A0ACB8TYK9</accession>
<evidence type="ECO:0000313" key="2">
    <source>
        <dbReference type="Proteomes" id="UP001055072"/>
    </source>
</evidence>
<evidence type="ECO:0000313" key="1">
    <source>
        <dbReference type="EMBL" id="KAI0087157.1"/>
    </source>
</evidence>